<feature type="transmembrane region" description="Helical" evidence="1">
    <location>
        <begin position="107"/>
        <end position="131"/>
    </location>
</feature>
<evidence type="ECO:0000313" key="2">
    <source>
        <dbReference type="EMBL" id="PWN07393.1"/>
    </source>
</evidence>
<organism evidence="2 3">
    <name type="scientific">Rhodohalobacter mucosus</name>
    <dbReference type="NCBI Taxonomy" id="2079485"/>
    <lineage>
        <taxon>Bacteria</taxon>
        <taxon>Pseudomonadati</taxon>
        <taxon>Balneolota</taxon>
        <taxon>Balneolia</taxon>
        <taxon>Balneolales</taxon>
        <taxon>Balneolaceae</taxon>
        <taxon>Rhodohalobacter</taxon>
    </lineage>
</organism>
<sequence>MSKQEIYAWTSILSSVSILIIYGLYAFGLPENWSEVESQLSSLFFKIFLFVLIVEVVIGILKNKHEVDKDERDERIAGKGFRNAYLFLSVAIISVLFQLMIEELIGFESFIYGTVSLVHILVYIVLISSIVNRGTQIYFYRKM</sequence>
<keyword evidence="1" id="KW-0472">Membrane</keyword>
<comment type="caution">
    <text evidence="2">The sequence shown here is derived from an EMBL/GenBank/DDBJ whole genome shotgun (WGS) entry which is preliminary data.</text>
</comment>
<feature type="transmembrane region" description="Helical" evidence="1">
    <location>
        <begin position="7"/>
        <end position="28"/>
    </location>
</feature>
<dbReference type="EMBL" id="QGGB01000003">
    <property type="protein sequence ID" value="PWN07393.1"/>
    <property type="molecule type" value="Genomic_DNA"/>
</dbReference>
<protein>
    <submittedName>
        <fullName evidence="2">Uncharacterized protein</fullName>
    </submittedName>
</protein>
<keyword evidence="1" id="KW-1133">Transmembrane helix</keyword>
<keyword evidence="3" id="KW-1185">Reference proteome</keyword>
<evidence type="ECO:0000256" key="1">
    <source>
        <dbReference type="SAM" id="Phobius"/>
    </source>
</evidence>
<evidence type="ECO:0000313" key="3">
    <source>
        <dbReference type="Proteomes" id="UP000245533"/>
    </source>
</evidence>
<dbReference type="Proteomes" id="UP000245533">
    <property type="component" value="Unassembled WGS sequence"/>
</dbReference>
<proteinExistence type="predicted"/>
<reference evidence="2 3" key="1">
    <citation type="submission" date="2018-05" db="EMBL/GenBank/DDBJ databases">
        <title>Rhodohalobacter halophilus gen. nov., sp. nov., a moderately halophilic member of the family Balneolaceae.</title>
        <authorList>
            <person name="Liu Z.-W."/>
        </authorList>
    </citation>
    <scope>NUCLEOTIDE SEQUENCE [LARGE SCALE GENOMIC DNA]</scope>
    <source>
        <strain evidence="2 3">8A47</strain>
    </source>
</reference>
<feature type="transmembrane region" description="Helical" evidence="1">
    <location>
        <begin position="40"/>
        <end position="61"/>
    </location>
</feature>
<dbReference type="RefSeq" id="WP_109645042.1">
    <property type="nucleotide sequence ID" value="NZ_QGGB01000003.1"/>
</dbReference>
<keyword evidence="1" id="KW-0812">Transmembrane</keyword>
<dbReference type="OrthoDB" id="1525001at2"/>
<gene>
    <name evidence="2" type="ORF">DDZ15_03770</name>
</gene>
<dbReference type="AlphaFoldDB" id="A0A316TRY7"/>
<accession>A0A316TRY7</accession>
<name>A0A316TRY7_9BACT</name>
<dbReference type="Pfam" id="PF09946">
    <property type="entry name" value="DUF2178"/>
    <property type="match status" value="1"/>
</dbReference>
<dbReference type="InterPro" id="IPR019235">
    <property type="entry name" value="DUF2178_TM"/>
</dbReference>
<feature type="transmembrane region" description="Helical" evidence="1">
    <location>
        <begin position="82"/>
        <end position="101"/>
    </location>
</feature>